<reference evidence="2" key="1">
    <citation type="journal article" date="2019" name="Int. J. Syst. Evol. Microbiol.">
        <title>The Global Catalogue of Microorganisms (GCM) 10K type strain sequencing project: providing services to taxonomists for standard genome sequencing and annotation.</title>
        <authorList>
            <consortium name="The Broad Institute Genomics Platform"/>
            <consortium name="The Broad Institute Genome Sequencing Center for Infectious Disease"/>
            <person name="Wu L."/>
            <person name="Ma J."/>
        </authorList>
    </citation>
    <scope>NUCLEOTIDE SEQUENCE [LARGE SCALE GENOMIC DNA]</scope>
    <source>
        <strain evidence="2">CGMCC 1.12806</strain>
    </source>
</reference>
<dbReference type="EMBL" id="BMFZ01000006">
    <property type="protein sequence ID" value="GGA49730.1"/>
    <property type="molecule type" value="Genomic_DNA"/>
</dbReference>
<accession>A0ABQ1GTB5</accession>
<name>A0ABQ1GTB5_9GAMM</name>
<comment type="caution">
    <text evidence="1">The sequence shown here is derived from an EMBL/GenBank/DDBJ whole genome shotgun (WGS) entry which is preliminary data.</text>
</comment>
<dbReference type="RefSeq" id="WP_188473987.1">
    <property type="nucleotide sequence ID" value="NZ_BMFZ01000006.1"/>
</dbReference>
<sequence length="111" mass="12828">MGVFDWETALNKDDSLYFYPLSHSILGNYKIQFELSGSYDLIVSDAIFKGSPVILFEYIDEDDDRPALLETIESDSTVEAIIEHLNSTESMYHGPIYKTVYEWVLPLFYDL</sequence>
<dbReference type="Proteomes" id="UP000627464">
    <property type="component" value="Unassembled WGS sequence"/>
</dbReference>
<organism evidence="1 2">
    <name type="scientific">Hafnia psychrotolerans</name>
    <dbReference type="NCBI Taxonomy" id="1477018"/>
    <lineage>
        <taxon>Bacteria</taxon>
        <taxon>Pseudomonadati</taxon>
        <taxon>Pseudomonadota</taxon>
        <taxon>Gammaproteobacteria</taxon>
        <taxon>Enterobacterales</taxon>
        <taxon>Hafniaceae</taxon>
        <taxon>Hafnia</taxon>
    </lineage>
</organism>
<proteinExistence type="predicted"/>
<protein>
    <submittedName>
        <fullName evidence="1">Uncharacterized protein</fullName>
    </submittedName>
</protein>
<evidence type="ECO:0000313" key="1">
    <source>
        <dbReference type="EMBL" id="GGA49730.1"/>
    </source>
</evidence>
<keyword evidence="2" id="KW-1185">Reference proteome</keyword>
<evidence type="ECO:0000313" key="2">
    <source>
        <dbReference type="Proteomes" id="UP000627464"/>
    </source>
</evidence>
<gene>
    <name evidence="1" type="ORF">GCM10011328_26340</name>
</gene>